<dbReference type="SUPFAM" id="SSF53098">
    <property type="entry name" value="Ribonuclease H-like"/>
    <property type="match status" value="1"/>
</dbReference>
<evidence type="ECO:0000313" key="1">
    <source>
        <dbReference type="EMBL" id="OSC34795.1"/>
    </source>
</evidence>
<dbReference type="GO" id="GO:0003676">
    <property type="term" value="F:nucleic acid binding"/>
    <property type="evidence" value="ECO:0007669"/>
    <property type="project" value="InterPro"/>
</dbReference>
<protein>
    <submittedName>
        <fullName evidence="1">Uncharacterized protein</fullName>
    </submittedName>
</protein>
<proteinExistence type="predicted"/>
<name>A0AA91SSI1_9MYCO</name>
<dbReference type="Gene3D" id="3.30.420.10">
    <property type="entry name" value="Ribonuclease H-like superfamily/Ribonuclease H"/>
    <property type="match status" value="1"/>
</dbReference>
<dbReference type="InterPro" id="IPR036397">
    <property type="entry name" value="RNaseH_sf"/>
</dbReference>
<dbReference type="InterPro" id="IPR012337">
    <property type="entry name" value="RNaseH-like_sf"/>
</dbReference>
<gene>
    <name evidence="1" type="ORF">B8W67_05330</name>
</gene>
<sequence length="213" mass="22874">MGRLAAVDIETTGLDPATDLILEVGAVVFDSHLQPVISGAVIVATHAAVDWAFDTFFLHDDELSPAQAMHIRNGLVDDLMLVDYHLGSHRFCPDDADTFTVAGTLADADAWMANFLAENGVAGPVPMVGSSVRSLDAPFLSAHMPHTSAVFNHRTIDASALMELARFTDPPAYGEIDALVGSAEHRTVSDCHRSLNLIRSFATRYGVGNDMVR</sequence>
<dbReference type="EMBL" id="NCXO01000008">
    <property type="protein sequence ID" value="OSC34795.1"/>
    <property type="molecule type" value="Genomic_DNA"/>
</dbReference>
<evidence type="ECO:0000313" key="2">
    <source>
        <dbReference type="Proteomes" id="UP000193577"/>
    </source>
</evidence>
<dbReference type="RefSeq" id="WP_085302897.1">
    <property type="nucleotide sequence ID" value="NZ_AP022594.1"/>
</dbReference>
<dbReference type="AlphaFoldDB" id="A0AA91SSI1"/>
<comment type="caution">
    <text evidence="1">The sequence shown here is derived from an EMBL/GenBank/DDBJ whole genome shotgun (WGS) entry which is preliminary data.</text>
</comment>
<keyword evidence="2" id="KW-1185">Reference proteome</keyword>
<organism evidence="1 2">
    <name type="scientific">Mycolicibacillus koreensis</name>
    <dbReference type="NCBI Taxonomy" id="1069220"/>
    <lineage>
        <taxon>Bacteria</taxon>
        <taxon>Bacillati</taxon>
        <taxon>Actinomycetota</taxon>
        <taxon>Actinomycetes</taxon>
        <taxon>Mycobacteriales</taxon>
        <taxon>Mycobacteriaceae</taxon>
        <taxon>Mycolicibacillus</taxon>
    </lineage>
</organism>
<accession>A0AA91SSI1</accession>
<dbReference type="Proteomes" id="UP000193577">
    <property type="component" value="Unassembled WGS sequence"/>
</dbReference>
<reference evidence="1 2" key="1">
    <citation type="submission" date="2017-04" db="EMBL/GenBank/DDBJ databases">
        <title>The new phylogeny of genus Mycobacterium.</title>
        <authorList>
            <person name="Tortoli E."/>
            <person name="Trovato A."/>
            <person name="Cirillo D.M."/>
        </authorList>
    </citation>
    <scope>NUCLEOTIDE SEQUENCE [LARGE SCALE GENOMIC DNA]</scope>
    <source>
        <strain evidence="1 2">KCTC 19819</strain>
    </source>
</reference>